<evidence type="ECO:0000256" key="2">
    <source>
        <dbReference type="PROSITE-ProRule" id="PRU00176"/>
    </source>
</evidence>
<dbReference type="GeneID" id="90036593"/>
<keyword evidence="6" id="KW-1185">Reference proteome</keyword>
<feature type="region of interest" description="Disordered" evidence="3">
    <location>
        <begin position="302"/>
        <end position="321"/>
    </location>
</feature>
<accession>A0ABR1F601</accession>
<sequence length="364" mass="39983">MTDPPKRVLYVGNLDARVDEQMLTELFAPAGAIESVKIIPAAVHKQGPGLTSYGFVEFVEHEAALNAIQTYNDRLVMQAEIKVNWAAKNKTHIFVGDLSSDVNDEVLAQAFSIFPSMTEARVMWDPKTGRSRGYGFVSFADAAEAENARQKMDGEWLGSRNIRCNRASQRNSHSQQMGGNSSMGGQGGPGNGNGSATDYESVVQQAPAWQTTVYVGNLSPYTTQNEIVPLFQSFGYVVDVRIQPERGYAFVRMDSHQVAALAIAQINGVMINGRPAKCGWGRDQNSGNMAMGMQGNAMGHGPVGQRQNHHQGHQHQQQQVQQALGFEGYSNQNYRMPYGGGGYGNQFQGGFRGRDRGYDYQRNM</sequence>
<evidence type="ECO:0000256" key="1">
    <source>
        <dbReference type="ARBA" id="ARBA00022884"/>
    </source>
</evidence>
<dbReference type="Proteomes" id="UP001498771">
    <property type="component" value="Unassembled WGS sequence"/>
</dbReference>
<feature type="compositionally biased region" description="Gly residues" evidence="3">
    <location>
        <begin position="181"/>
        <end position="193"/>
    </location>
</feature>
<dbReference type="EMBL" id="JBBJBU010000005">
    <property type="protein sequence ID" value="KAK7205280.1"/>
    <property type="molecule type" value="Genomic_DNA"/>
</dbReference>
<evidence type="ECO:0000313" key="6">
    <source>
        <dbReference type="Proteomes" id="UP001498771"/>
    </source>
</evidence>
<feature type="region of interest" description="Disordered" evidence="3">
    <location>
        <begin position="167"/>
        <end position="198"/>
    </location>
</feature>
<feature type="domain" description="RRM" evidence="4">
    <location>
        <begin position="211"/>
        <end position="283"/>
    </location>
</feature>
<gene>
    <name evidence="5" type="ORF">BZA70DRAFT_267132</name>
</gene>
<feature type="domain" description="RRM" evidence="4">
    <location>
        <begin position="91"/>
        <end position="169"/>
    </location>
</feature>
<dbReference type="PANTHER" id="PTHR47640:SF5">
    <property type="entry name" value="RRM DOMAIN-CONTAINING PROTEIN"/>
    <property type="match status" value="1"/>
</dbReference>
<keyword evidence="1 2" id="KW-0694">RNA-binding</keyword>
<dbReference type="SUPFAM" id="SSF54928">
    <property type="entry name" value="RNA-binding domain, RBD"/>
    <property type="match status" value="3"/>
</dbReference>
<dbReference type="InterPro" id="IPR012677">
    <property type="entry name" value="Nucleotide-bd_a/b_plait_sf"/>
</dbReference>
<dbReference type="PANTHER" id="PTHR47640">
    <property type="entry name" value="TRNA SELENOCYSTEINE 1-ASSOCIATED PROTEIN 1-RELATED-RELATED"/>
    <property type="match status" value="1"/>
</dbReference>
<dbReference type="RefSeq" id="XP_064768313.1">
    <property type="nucleotide sequence ID" value="XM_064911081.1"/>
</dbReference>
<dbReference type="InterPro" id="IPR000504">
    <property type="entry name" value="RRM_dom"/>
</dbReference>
<evidence type="ECO:0000313" key="5">
    <source>
        <dbReference type="EMBL" id="KAK7205280.1"/>
    </source>
</evidence>
<dbReference type="InterPro" id="IPR050825">
    <property type="entry name" value="RBM42_RBP45_47-like"/>
</dbReference>
<evidence type="ECO:0000256" key="3">
    <source>
        <dbReference type="SAM" id="MobiDB-lite"/>
    </source>
</evidence>
<name>A0ABR1F601_9ASCO</name>
<organism evidence="5 6">
    <name type="scientific">Myxozyma melibiosi</name>
    <dbReference type="NCBI Taxonomy" id="54550"/>
    <lineage>
        <taxon>Eukaryota</taxon>
        <taxon>Fungi</taxon>
        <taxon>Dikarya</taxon>
        <taxon>Ascomycota</taxon>
        <taxon>Saccharomycotina</taxon>
        <taxon>Lipomycetes</taxon>
        <taxon>Lipomycetales</taxon>
        <taxon>Lipomycetaceae</taxon>
        <taxon>Myxozyma</taxon>
    </lineage>
</organism>
<comment type="caution">
    <text evidence="5">The sequence shown here is derived from an EMBL/GenBank/DDBJ whole genome shotgun (WGS) entry which is preliminary data.</text>
</comment>
<dbReference type="Gene3D" id="3.30.70.330">
    <property type="match status" value="3"/>
</dbReference>
<protein>
    <submittedName>
        <fullName evidence="5">Nuclear and cytoplasmic polyadenylated RNA-binding protein pub1</fullName>
    </submittedName>
</protein>
<dbReference type="SMART" id="SM00360">
    <property type="entry name" value="RRM"/>
    <property type="match status" value="3"/>
</dbReference>
<evidence type="ECO:0000259" key="4">
    <source>
        <dbReference type="PROSITE" id="PS50102"/>
    </source>
</evidence>
<reference evidence="5 6" key="1">
    <citation type="submission" date="2024-03" db="EMBL/GenBank/DDBJ databases">
        <title>Genome-scale model development and genomic sequencing of the oleaginous clade Lipomyces.</title>
        <authorList>
            <consortium name="Lawrence Berkeley National Laboratory"/>
            <person name="Czajka J.J."/>
            <person name="Han Y."/>
            <person name="Kim J."/>
            <person name="Mondo S.J."/>
            <person name="Hofstad B.A."/>
            <person name="Robles A."/>
            <person name="Haridas S."/>
            <person name="Riley R."/>
            <person name="LaButti K."/>
            <person name="Pangilinan J."/>
            <person name="Andreopoulos W."/>
            <person name="Lipzen A."/>
            <person name="Yan J."/>
            <person name="Wang M."/>
            <person name="Ng V."/>
            <person name="Grigoriev I.V."/>
            <person name="Spatafora J.W."/>
            <person name="Magnuson J.K."/>
            <person name="Baker S.E."/>
            <person name="Pomraning K.R."/>
        </authorList>
    </citation>
    <scope>NUCLEOTIDE SEQUENCE [LARGE SCALE GENOMIC DNA]</scope>
    <source>
        <strain evidence="5 6">Phaff 52-87</strain>
    </source>
</reference>
<proteinExistence type="predicted"/>
<feature type="domain" description="RRM" evidence="4">
    <location>
        <begin position="7"/>
        <end position="88"/>
    </location>
</feature>
<dbReference type="Pfam" id="PF00076">
    <property type="entry name" value="RRM_1"/>
    <property type="match status" value="3"/>
</dbReference>
<dbReference type="PROSITE" id="PS50102">
    <property type="entry name" value="RRM"/>
    <property type="match status" value="3"/>
</dbReference>
<dbReference type="InterPro" id="IPR035979">
    <property type="entry name" value="RBD_domain_sf"/>
</dbReference>